<dbReference type="PRINTS" id="PR00081">
    <property type="entry name" value="GDHRDH"/>
</dbReference>
<dbReference type="Pfam" id="PF00106">
    <property type="entry name" value="adh_short"/>
    <property type="match status" value="1"/>
</dbReference>
<dbReference type="Gene3D" id="3.40.50.720">
    <property type="entry name" value="NAD(P)-binding Rossmann-like Domain"/>
    <property type="match status" value="1"/>
</dbReference>
<dbReference type="GO" id="GO:0016616">
    <property type="term" value="F:oxidoreductase activity, acting on the CH-OH group of donors, NAD or NADP as acceptor"/>
    <property type="evidence" value="ECO:0007669"/>
    <property type="project" value="TreeGrafter"/>
</dbReference>
<dbReference type="SUPFAM" id="SSF51735">
    <property type="entry name" value="NAD(P)-binding Rossmann-fold domains"/>
    <property type="match status" value="1"/>
</dbReference>
<dbReference type="Proteomes" id="UP000037904">
    <property type="component" value="Unassembled WGS sequence"/>
</dbReference>
<evidence type="ECO:0000256" key="1">
    <source>
        <dbReference type="ARBA" id="ARBA00006484"/>
    </source>
</evidence>
<reference evidence="2 3" key="1">
    <citation type="submission" date="2015-04" db="EMBL/GenBank/DDBJ databases">
        <title>The draft genome sequence of Fusarium langsethiae, a T-2/HT-2 mycotoxin producer.</title>
        <authorList>
            <person name="Lysoe E."/>
            <person name="Divon H.H."/>
            <person name="Terzi V."/>
            <person name="Orru L."/>
            <person name="Lamontanara A."/>
            <person name="Kolseth A.-K."/>
            <person name="Frandsen R.J."/>
            <person name="Nielsen K."/>
            <person name="Thrane U."/>
        </authorList>
    </citation>
    <scope>NUCLEOTIDE SEQUENCE [LARGE SCALE GENOMIC DNA]</scope>
    <source>
        <strain evidence="2 3">Fl201059</strain>
    </source>
</reference>
<dbReference type="CDD" id="cd05233">
    <property type="entry name" value="SDR_c"/>
    <property type="match status" value="1"/>
</dbReference>
<dbReference type="EMBL" id="JXCE01000413">
    <property type="protein sequence ID" value="KPA37449.1"/>
    <property type="molecule type" value="Genomic_DNA"/>
</dbReference>
<dbReference type="PANTHER" id="PTHR42760">
    <property type="entry name" value="SHORT-CHAIN DEHYDROGENASES/REDUCTASES FAMILY MEMBER"/>
    <property type="match status" value="1"/>
</dbReference>
<evidence type="ECO:0000313" key="3">
    <source>
        <dbReference type="Proteomes" id="UP000037904"/>
    </source>
</evidence>
<dbReference type="OrthoDB" id="1933717at2759"/>
<accession>A0A0M9EPV6</accession>
<sequence length="290" mass="31517">MASLPLPNLVSFTKKWHNKPYPFISPTRLELSAYGKNVVITGGGHGIGQAIGVAFAQANAKSIGIIGRNRERLEAAEKVIRAANPSTTILSEIADTTQRESINQALKNIVDKVGKIDILAANAGILPVYGPVMGYPEEELLRSLMINTMGAFNSIQAFLPLAAPGAKLFNTSSGIGHWQPNETVTGDFAYAAAKAAAIKMFDYVAFENPWLHVVSFQPGIIATGINPDMALGFDTVELPAHFVVWLASKEAEFLKGKFVWANWDVQELMAREDEIKNSMLFRLSLNGVDM</sequence>
<dbReference type="InterPro" id="IPR036291">
    <property type="entry name" value="NAD(P)-bd_dom_sf"/>
</dbReference>
<dbReference type="InterPro" id="IPR002347">
    <property type="entry name" value="SDR_fam"/>
</dbReference>
<comment type="similarity">
    <text evidence="1">Belongs to the short-chain dehydrogenases/reductases (SDR) family.</text>
</comment>
<dbReference type="AlphaFoldDB" id="A0A0M9EPV6"/>
<gene>
    <name evidence="2" type="ORF">FLAG1_09739</name>
</gene>
<protein>
    <submittedName>
        <fullName evidence="2">Reductase</fullName>
    </submittedName>
</protein>
<evidence type="ECO:0000313" key="2">
    <source>
        <dbReference type="EMBL" id="KPA37449.1"/>
    </source>
</evidence>
<proteinExistence type="inferred from homology"/>
<keyword evidence="3" id="KW-1185">Reference proteome</keyword>
<comment type="caution">
    <text evidence="2">The sequence shown here is derived from an EMBL/GenBank/DDBJ whole genome shotgun (WGS) entry which is preliminary data.</text>
</comment>
<name>A0A0M9EPV6_FUSLA</name>
<organism evidence="2 3">
    <name type="scientific">Fusarium langsethiae</name>
    <dbReference type="NCBI Taxonomy" id="179993"/>
    <lineage>
        <taxon>Eukaryota</taxon>
        <taxon>Fungi</taxon>
        <taxon>Dikarya</taxon>
        <taxon>Ascomycota</taxon>
        <taxon>Pezizomycotina</taxon>
        <taxon>Sordariomycetes</taxon>
        <taxon>Hypocreomycetidae</taxon>
        <taxon>Hypocreales</taxon>
        <taxon>Nectriaceae</taxon>
        <taxon>Fusarium</taxon>
    </lineage>
</organism>